<dbReference type="AlphaFoldDB" id="A0A8J2LMZ6"/>
<dbReference type="EMBL" id="CAJVCH010570436">
    <property type="protein sequence ID" value="CAG7834923.1"/>
    <property type="molecule type" value="Genomic_DNA"/>
</dbReference>
<evidence type="ECO:0000313" key="2">
    <source>
        <dbReference type="EMBL" id="CAG7834923.1"/>
    </source>
</evidence>
<dbReference type="Proteomes" id="UP000708208">
    <property type="component" value="Unassembled WGS sequence"/>
</dbReference>
<comment type="caution">
    <text evidence="2">The sequence shown here is derived from an EMBL/GenBank/DDBJ whole genome shotgun (WGS) entry which is preliminary data.</text>
</comment>
<dbReference type="PANTHER" id="PTHR28448">
    <property type="entry name" value="UPF0728 PROTEIN C10ORF53"/>
    <property type="match status" value="1"/>
</dbReference>
<gene>
    <name evidence="2" type="ORF">AFUS01_LOCUS44363</name>
</gene>
<evidence type="ECO:0000313" key="3">
    <source>
        <dbReference type="Proteomes" id="UP000708208"/>
    </source>
</evidence>
<dbReference type="Pfam" id="PF15092">
    <property type="entry name" value="UPF0728"/>
    <property type="match status" value="1"/>
</dbReference>
<reference evidence="2" key="1">
    <citation type="submission" date="2021-06" db="EMBL/GenBank/DDBJ databases">
        <authorList>
            <person name="Hodson N. C."/>
            <person name="Mongue J. A."/>
            <person name="Jaron S. K."/>
        </authorList>
    </citation>
    <scope>NUCLEOTIDE SEQUENCE</scope>
</reference>
<proteinExistence type="inferred from homology"/>
<protein>
    <submittedName>
        <fullName evidence="2">Uncharacterized protein</fullName>
    </submittedName>
</protein>
<evidence type="ECO:0000256" key="1">
    <source>
        <dbReference type="ARBA" id="ARBA00009973"/>
    </source>
</evidence>
<dbReference type="PANTHER" id="PTHR28448:SF1">
    <property type="entry name" value="UPF0728 PROTEIN C10ORF53"/>
    <property type="match status" value="1"/>
</dbReference>
<organism evidence="2 3">
    <name type="scientific">Allacma fusca</name>
    <dbReference type="NCBI Taxonomy" id="39272"/>
    <lineage>
        <taxon>Eukaryota</taxon>
        <taxon>Metazoa</taxon>
        <taxon>Ecdysozoa</taxon>
        <taxon>Arthropoda</taxon>
        <taxon>Hexapoda</taxon>
        <taxon>Collembola</taxon>
        <taxon>Symphypleona</taxon>
        <taxon>Sminthuridae</taxon>
        <taxon>Allacma</taxon>
    </lineage>
</organism>
<dbReference type="OrthoDB" id="10003460at2759"/>
<accession>A0A8J2LMZ6</accession>
<sequence>MFNQHLYPSFHSLKDFFEETHKRPLTANDDDRMTKLTIWKEALTPRMAKTVLPTESKLRQMLDRAPQMRRLSFIPKKLSRLAGIEKFFDATNGQVVTPSAFQNNLFKKFQHKFFYLIPRNVTVVYGPYHYLGILDYRTERLHGLLAGLKFAGANTFLRPSNHINHVSVWYLEREIFTCKITDLHHGGDGELDPLAYEAAMAFKSYSKKVLLNVRHKYTFDKQKGNLFRKCPCHEDYPGSPFMSDDDNYEEEFLGEGEYIDPYAEVAEYNGETDSDDEMFRGGKILRRISLPSHLRVKFVPRKLREQLGEYEMGGEEPMSSCKLRSLQRKSTSKRYASSRPNLSLSSKCASEHFKIL</sequence>
<comment type="similarity">
    <text evidence="1">Belongs to the UPF0728 family.</text>
</comment>
<name>A0A8J2LMZ6_9HEXA</name>
<keyword evidence="3" id="KW-1185">Reference proteome</keyword>
<dbReference type="InterPro" id="IPR027885">
    <property type="entry name" value="UPF0728"/>
</dbReference>